<accession>A0A178MYE7</accession>
<keyword evidence="3" id="KW-1185">Reference proteome</keyword>
<dbReference type="AlphaFoldDB" id="A0A178MYE7"/>
<dbReference type="SUPFAM" id="SSF51206">
    <property type="entry name" value="cAMP-binding domain-like"/>
    <property type="match status" value="1"/>
</dbReference>
<name>A0A178MYE7_9PROT</name>
<dbReference type="PRINTS" id="PR00103">
    <property type="entry name" value="CAMPKINASE"/>
</dbReference>
<dbReference type="OrthoDB" id="9809206at2"/>
<dbReference type="Proteomes" id="UP000078543">
    <property type="component" value="Unassembled WGS sequence"/>
</dbReference>
<sequence>MAKTPLLDRRSYENGKVIFAQGEAGDAAFVVEMGEVAIFKEIDGETVRLGTIKQGGIFGEMAVIDGTPRMATAIAEGHTILVRVPKAVFDQKLASCDPFIRGLITIFLGNIRAAHKLYNRRPRSLTDHLRQFEAFALDMSTYINAIDVEDFSPDMAEALDDLNRALDRIRAASANHRDRRESVLSADDTRGVNLRAVLDKG</sequence>
<dbReference type="InterPro" id="IPR050397">
    <property type="entry name" value="Env_Response_Regulators"/>
</dbReference>
<dbReference type="Pfam" id="PF00027">
    <property type="entry name" value="cNMP_binding"/>
    <property type="match status" value="1"/>
</dbReference>
<dbReference type="EMBL" id="LWQU01000040">
    <property type="protein sequence ID" value="OAN63491.1"/>
    <property type="molecule type" value="Genomic_DNA"/>
</dbReference>
<dbReference type="PANTHER" id="PTHR24567:SF74">
    <property type="entry name" value="HTH-TYPE TRANSCRIPTIONAL REGULATOR ARCR"/>
    <property type="match status" value="1"/>
</dbReference>
<dbReference type="PANTHER" id="PTHR24567">
    <property type="entry name" value="CRP FAMILY TRANSCRIPTIONAL REGULATORY PROTEIN"/>
    <property type="match status" value="1"/>
</dbReference>
<dbReference type="GO" id="GO:0005829">
    <property type="term" value="C:cytosol"/>
    <property type="evidence" value="ECO:0007669"/>
    <property type="project" value="TreeGrafter"/>
</dbReference>
<evidence type="ECO:0000313" key="2">
    <source>
        <dbReference type="EMBL" id="OAN63491.1"/>
    </source>
</evidence>
<dbReference type="InterPro" id="IPR018490">
    <property type="entry name" value="cNMP-bd_dom_sf"/>
</dbReference>
<dbReference type="InterPro" id="IPR000595">
    <property type="entry name" value="cNMP-bd_dom"/>
</dbReference>
<reference evidence="2 3" key="1">
    <citation type="submission" date="2016-04" db="EMBL/GenBank/DDBJ databases">
        <title>Draft genome sequence of freshwater magnetotactic bacteria Magnetospirillum marisnigri SP-1 and Magnetospirillum moscoviense BB-1.</title>
        <authorList>
            <person name="Koziaeva V."/>
            <person name="Dziuba M.V."/>
            <person name="Ivanov T.M."/>
            <person name="Kuznetsov B."/>
            <person name="Grouzdev D.S."/>
        </authorList>
    </citation>
    <scope>NUCLEOTIDE SEQUENCE [LARGE SCALE GENOMIC DNA]</scope>
    <source>
        <strain evidence="2 3">BB-1</strain>
    </source>
</reference>
<dbReference type="PROSITE" id="PS50042">
    <property type="entry name" value="CNMP_BINDING_3"/>
    <property type="match status" value="1"/>
</dbReference>
<dbReference type="InterPro" id="IPR014710">
    <property type="entry name" value="RmlC-like_jellyroll"/>
</dbReference>
<proteinExistence type="predicted"/>
<dbReference type="CDD" id="cd00038">
    <property type="entry name" value="CAP_ED"/>
    <property type="match status" value="1"/>
</dbReference>
<dbReference type="SMART" id="SM00100">
    <property type="entry name" value="cNMP"/>
    <property type="match status" value="1"/>
</dbReference>
<evidence type="ECO:0000313" key="3">
    <source>
        <dbReference type="Proteomes" id="UP000078543"/>
    </source>
</evidence>
<organism evidence="2 3">
    <name type="scientific">Magnetospirillum moscoviense</name>
    <dbReference type="NCBI Taxonomy" id="1437059"/>
    <lineage>
        <taxon>Bacteria</taxon>
        <taxon>Pseudomonadati</taxon>
        <taxon>Pseudomonadota</taxon>
        <taxon>Alphaproteobacteria</taxon>
        <taxon>Rhodospirillales</taxon>
        <taxon>Rhodospirillaceae</taxon>
        <taxon>Magnetospirillum</taxon>
    </lineage>
</organism>
<dbReference type="STRING" id="1437059.A6A05_19165"/>
<evidence type="ECO:0000259" key="1">
    <source>
        <dbReference type="PROSITE" id="PS50042"/>
    </source>
</evidence>
<dbReference type="GO" id="GO:0003700">
    <property type="term" value="F:DNA-binding transcription factor activity"/>
    <property type="evidence" value="ECO:0007669"/>
    <property type="project" value="TreeGrafter"/>
</dbReference>
<dbReference type="Gene3D" id="2.60.120.10">
    <property type="entry name" value="Jelly Rolls"/>
    <property type="match status" value="1"/>
</dbReference>
<comment type="caution">
    <text evidence="2">The sequence shown here is derived from an EMBL/GenBank/DDBJ whole genome shotgun (WGS) entry which is preliminary data.</text>
</comment>
<protein>
    <recommendedName>
        <fullName evidence="1">Cyclic nucleotide-binding domain-containing protein</fullName>
    </recommendedName>
</protein>
<gene>
    <name evidence="2" type="ORF">A6A05_19165</name>
</gene>
<dbReference type="RefSeq" id="WP_068497052.1">
    <property type="nucleotide sequence ID" value="NZ_LWQU01000040.1"/>
</dbReference>
<feature type="domain" description="Cyclic nucleotide-binding" evidence="1">
    <location>
        <begin position="7"/>
        <end position="110"/>
    </location>
</feature>